<organism evidence="4 5">
    <name type="scientific">Durusdinium trenchii</name>
    <dbReference type="NCBI Taxonomy" id="1381693"/>
    <lineage>
        <taxon>Eukaryota</taxon>
        <taxon>Sar</taxon>
        <taxon>Alveolata</taxon>
        <taxon>Dinophyceae</taxon>
        <taxon>Suessiales</taxon>
        <taxon>Symbiodiniaceae</taxon>
        <taxon>Durusdinium</taxon>
    </lineage>
</organism>
<evidence type="ECO:0000259" key="3">
    <source>
        <dbReference type="PROSITE" id="PS50102"/>
    </source>
</evidence>
<evidence type="ECO:0000313" key="4">
    <source>
        <dbReference type="EMBL" id="CAK9007177.1"/>
    </source>
</evidence>
<feature type="region of interest" description="Disordered" evidence="2">
    <location>
        <begin position="395"/>
        <end position="450"/>
    </location>
</feature>
<feature type="region of interest" description="Disordered" evidence="2">
    <location>
        <begin position="260"/>
        <end position="360"/>
    </location>
</feature>
<evidence type="ECO:0000256" key="1">
    <source>
        <dbReference type="PROSITE-ProRule" id="PRU00176"/>
    </source>
</evidence>
<dbReference type="InterPro" id="IPR000504">
    <property type="entry name" value="RRM_dom"/>
</dbReference>
<name>A0ABP0IYJ1_9DINO</name>
<feature type="domain" description="RRM" evidence="3">
    <location>
        <begin position="132"/>
        <end position="206"/>
    </location>
</feature>
<dbReference type="SUPFAM" id="SSF54928">
    <property type="entry name" value="RNA-binding domain, RBD"/>
    <property type="match status" value="2"/>
</dbReference>
<comment type="caution">
    <text evidence="4">The sequence shown here is derived from an EMBL/GenBank/DDBJ whole genome shotgun (WGS) entry which is preliminary data.</text>
</comment>
<dbReference type="InterPro" id="IPR012677">
    <property type="entry name" value="Nucleotide-bd_a/b_plait_sf"/>
</dbReference>
<accession>A0ABP0IYJ1</accession>
<dbReference type="Gene3D" id="3.30.70.330">
    <property type="match status" value="2"/>
</dbReference>
<feature type="domain" description="RRM" evidence="3">
    <location>
        <begin position="6"/>
        <end position="99"/>
    </location>
</feature>
<feature type="compositionally biased region" description="Basic and acidic residues" evidence="2">
    <location>
        <begin position="291"/>
        <end position="322"/>
    </location>
</feature>
<feature type="compositionally biased region" description="Basic residues" evidence="2">
    <location>
        <begin position="416"/>
        <end position="426"/>
    </location>
</feature>
<dbReference type="InterPro" id="IPR035979">
    <property type="entry name" value="RBD_domain_sf"/>
</dbReference>
<dbReference type="SMART" id="SM00360">
    <property type="entry name" value="RRM"/>
    <property type="match status" value="2"/>
</dbReference>
<gene>
    <name evidence="4" type="ORF">CCMP2556_LOCUS8724</name>
</gene>
<reference evidence="4 5" key="1">
    <citation type="submission" date="2024-02" db="EMBL/GenBank/DDBJ databases">
        <authorList>
            <person name="Chen Y."/>
            <person name="Shah S."/>
            <person name="Dougan E. K."/>
            <person name="Thang M."/>
            <person name="Chan C."/>
        </authorList>
    </citation>
    <scope>NUCLEOTIDE SEQUENCE [LARGE SCALE GENOMIC DNA]</scope>
</reference>
<evidence type="ECO:0000313" key="5">
    <source>
        <dbReference type="Proteomes" id="UP001642484"/>
    </source>
</evidence>
<sequence length="481" mass="52899">MAYLANSLFVRNLSPQVNETMIREIFASCDEIEKVIFKPYPNNETQFFAQINFKTSAGVSEGSKLSGTKILGVQCMCGVIDPIRQAEQTRQATVAQATAALPTEEDQANEEFEMQAEHVRKAKEAAEELRLRTCHIAGLAEDIKEESIRKLCEGFGEVETLRIDTATDGQTFGLVEFKETKVAHVVKMQRSFLVEDRVLVFTEAKSHVDNAKVEEMTVQFQAPIIDAMNMRSVLAQQVPLAEKLAKVKAAATEILPATSREAKEPAVKEKEKKEKKLKDKKDKKEKKEKKKDKNKEGKEKKDKKKDKEKEKKKEKKGEEMEKVSAPQAPQPKRPKDEAEAELMEEEEEEEMVDIDEEVEVLPEGEVVGLVGTSSSSSSSSDYGADALVELPMDVSKPDEVSDGDDVLCDAPTPLRPKGKGKGKVPRRPPGAPPGGRGGLGMRPARAPFTPAVCPNRRALRAAARVTGAIDLDDAAGAIDLG</sequence>
<dbReference type="EMBL" id="CAXAMN010004002">
    <property type="protein sequence ID" value="CAK9007177.1"/>
    <property type="molecule type" value="Genomic_DNA"/>
</dbReference>
<keyword evidence="5" id="KW-1185">Reference proteome</keyword>
<proteinExistence type="predicted"/>
<dbReference type="Pfam" id="PF00076">
    <property type="entry name" value="RRM_1"/>
    <property type="match status" value="1"/>
</dbReference>
<feature type="compositionally biased region" description="Acidic residues" evidence="2">
    <location>
        <begin position="338"/>
        <end position="360"/>
    </location>
</feature>
<dbReference type="Proteomes" id="UP001642484">
    <property type="component" value="Unassembled WGS sequence"/>
</dbReference>
<dbReference type="PROSITE" id="PS50102">
    <property type="entry name" value="RRM"/>
    <property type="match status" value="2"/>
</dbReference>
<dbReference type="CDD" id="cd00590">
    <property type="entry name" value="RRM_SF"/>
    <property type="match status" value="1"/>
</dbReference>
<evidence type="ECO:0000256" key="2">
    <source>
        <dbReference type="SAM" id="MobiDB-lite"/>
    </source>
</evidence>
<keyword evidence="1" id="KW-0694">RNA-binding</keyword>
<feature type="compositionally biased region" description="Basic and acidic residues" evidence="2">
    <location>
        <begin position="260"/>
        <end position="282"/>
    </location>
</feature>
<protein>
    <recommendedName>
        <fullName evidence="3">RRM domain-containing protein</fullName>
    </recommendedName>
</protein>